<proteinExistence type="predicted"/>
<name>A0A6M3K2U4_9ZZZZ</name>
<organism evidence="2">
    <name type="scientific">viral metagenome</name>
    <dbReference type="NCBI Taxonomy" id="1070528"/>
    <lineage>
        <taxon>unclassified sequences</taxon>
        <taxon>metagenomes</taxon>
        <taxon>organismal metagenomes</taxon>
    </lineage>
</organism>
<reference evidence="2" key="1">
    <citation type="submission" date="2020-03" db="EMBL/GenBank/DDBJ databases">
        <title>The deep terrestrial virosphere.</title>
        <authorList>
            <person name="Holmfeldt K."/>
            <person name="Nilsson E."/>
            <person name="Simone D."/>
            <person name="Lopez-Fernandez M."/>
            <person name="Wu X."/>
            <person name="de Brujin I."/>
            <person name="Lundin D."/>
            <person name="Andersson A."/>
            <person name="Bertilsson S."/>
            <person name="Dopson M."/>
        </authorList>
    </citation>
    <scope>NUCLEOTIDE SEQUENCE</scope>
    <source>
        <strain evidence="2">MM415A01741</strain>
    </source>
</reference>
<keyword evidence="1" id="KW-0472">Membrane</keyword>
<sequence length="94" mass="10899">MVKQIRETIADSAIIKPLLVLFLCGIFTWLVVSVRDIPATYVGKEELKSVRTEIRANREKDITNLEKIMNIGFNNIKINQERQEAKIDRLLSRE</sequence>
<keyword evidence="1" id="KW-1133">Transmembrane helix</keyword>
<gene>
    <name evidence="2" type="ORF">MM415A01741_0006</name>
</gene>
<dbReference type="EMBL" id="MT142175">
    <property type="protein sequence ID" value="QJA75622.1"/>
    <property type="molecule type" value="Genomic_DNA"/>
</dbReference>
<dbReference type="AlphaFoldDB" id="A0A6M3K2U4"/>
<protein>
    <submittedName>
        <fullName evidence="2">Uncharacterized protein</fullName>
    </submittedName>
</protein>
<evidence type="ECO:0000313" key="2">
    <source>
        <dbReference type="EMBL" id="QJA75622.1"/>
    </source>
</evidence>
<accession>A0A6M3K2U4</accession>
<feature type="transmembrane region" description="Helical" evidence="1">
    <location>
        <begin position="12"/>
        <end position="32"/>
    </location>
</feature>
<evidence type="ECO:0000256" key="1">
    <source>
        <dbReference type="SAM" id="Phobius"/>
    </source>
</evidence>
<keyword evidence="1" id="KW-0812">Transmembrane</keyword>